<dbReference type="PANTHER" id="PTHR46459:SF1">
    <property type="entry name" value="E1A-BINDING PROTEIN P400"/>
    <property type="match status" value="1"/>
</dbReference>
<evidence type="ECO:0000259" key="11">
    <source>
        <dbReference type="PROSITE" id="PS51204"/>
    </source>
</evidence>
<feature type="compositionally biased region" description="Acidic residues" evidence="9">
    <location>
        <begin position="280"/>
        <end position="300"/>
    </location>
</feature>
<evidence type="ECO:0000259" key="10">
    <source>
        <dbReference type="PROSITE" id="PS50090"/>
    </source>
</evidence>
<dbReference type="SUPFAM" id="SSF46689">
    <property type="entry name" value="Homeodomain-like"/>
    <property type="match status" value="1"/>
</dbReference>
<comment type="caution">
    <text evidence="12">The sequence shown here is derived from an EMBL/GenBank/DDBJ whole genome shotgun (WGS) entry which is preliminary data.</text>
</comment>
<dbReference type="InterPro" id="IPR009057">
    <property type="entry name" value="Homeodomain-like_sf"/>
</dbReference>
<proteinExistence type="inferred from homology"/>
<evidence type="ECO:0000256" key="2">
    <source>
        <dbReference type="ARBA" id="ARBA00008913"/>
    </source>
</evidence>
<dbReference type="Pfam" id="PF07529">
    <property type="entry name" value="HSA"/>
    <property type="match status" value="1"/>
</dbReference>
<evidence type="ECO:0000256" key="4">
    <source>
        <dbReference type="ARBA" id="ARBA00022853"/>
    </source>
</evidence>
<feature type="region of interest" description="Disordered" evidence="9">
    <location>
        <begin position="1326"/>
        <end position="1351"/>
    </location>
</feature>
<feature type="compositionally biased region" description="Pro residues" evidence="9">
    <location>
        <begin position="1157"/>
        <end position="1171"/>
    </location>
</feature>
<feature type="region of interest" description="Disordered" evidence="9">
    <location>
        <begin position="1514"/>
        <end position="1538"/>
    </location>
</feature>
<dbReference type="GO" id="GO:0035267">
    <property type="term" value="C:NuA4 histone acetyltransferase complex"/>
    <property type="evidence" value="ECO:0007669"/>
    <property type="project" value="TreeGrafter"/>
</dbReference>
<dbReference type="GO" id="GO:0006325">
    <property type="term" value="P:chromatin organization"/>
    <property type="evidence" value="ECO:0007669"/>
    <property type="project" value="UniProtKB-KW"/>
</dbReference>
<dbReference type="GO" id="GO:0005634">
    <property type="term" value="C:nucleus"/>
    <property type="evidence" value="ECO:0007669"/>
    <property type="project" value="UniProtKB-SubCell"/>
</dbReference>
<keyword evidence="3" id="KW-0227">DNA damage</keyword>
<evidence type="ECO:0000256" key="5">
    <source>
        <dbReference type="ARBA" id="ARBA00023204"/>
    </source>
</evidence>
<feature type="compositionally biased region" description="Acidic residues" evidence="9">
    <location>
        <begin position="765"/>
        <end position="776"/>
    </location>
</feature>
<name>A0AAD6XN42_9AGAR</name>
<accession>A0AAD6XN42</accession>
<dbReference type="GO" id="GO:0006281">
    <property type="term" value="P:DNA repair"/>
    <property type="evidence" value="ECO:0007669"/>
    <property type="project" value="UniProtKB-KW"/>
</dbReference>
<dbReference type="PROSITE" id="PS50090">
    <property type="entry name" value="MYB_LIKE"/>
    <property type="match status" value="1"/>
</dbReference>
<comment type="function">
    <text evidence="7">Component of the NuA4 histone acetyltransferase complex which is involved in transcriptional activation of selected genes principally by acetylation of nucleosomal histone H4 and H2A. The NuA4 complex is also involved in DNA repair.</text>
</comment>
<organism evidence="12 13">
    <name type="scientific">Mycena belliarum</name>
    <dbReference type="NCBI Taxonomy" id="1033014"/>
    <lineage>
        <taxon>Eukaryota</taxon>
        <taxon>Fungi</taxon>
        <taxon>Dikarya</taxon>
        <taxon>Basidiomycota</taxon>
        <taxon>Agaricomycotina</taxon>
        <taxon>Agaricomycetes</taxon>
        <taxon>Agaricomycetidae</taxon>
        <taxon>Agaricales</taxon>
        <taxon>Marasmiineae</taxon>
        <taxon>Mycenaceae</taxon>
        <taxon>Mycena</taxon>
    </lineage>
</organism>
<sequence length="1538" mass="169140">MGDSTPESQVEERVVQLQVISQRRNALLRQMFHMVQRRQSVGSVIKLQDEEDDDELAVFLDRFDLAKNPDTGSIQYLASNEIFSPDPGIPSPASSSPATPRRSEPRASEAPEPALPPPAEEIPEGQVSPEPPVLERPLSIPVSRASPIPVQPSPTSESDDELDLIGTPAVSVKSTYSQSRTPSEALPTVDAPASDTVIAVDRDDSADGEPTIVVEGDTTDDEDLVRIAQSPLEGSAQVPIVVEEPISPRRREASSSSNEEGPFHVQDIATEEATKTDVASLEDEELPAAEADDMVVDEDPFSVREELIPLTIEPEPEFEAQLEHEPAPQPEPDLGHEPEPPTEPQPPTEPEPEPGPGPDPEPETAHASLPDPEPKSEPEPPTAASLISTDDSPPDPIQHVDIEAPGDVPMTHSSPVQEQEELNPDDRQPTPKVRAETPWSDSESMIIDDDDDERQEPPVIAPTELNLQVLPPHLSRESTPQPTIIAAPPKLVLIREPLSTLSPASSFKFSEVAAVPQVPSLEPPISPQQSRHVYHPTYMLPPLKALPADFSRKTKPAKLQRKHKEREKIVAGDKAKDKDDWVPLGVSRWGAMIRANPVYTRVSRAPKCLNSKEWSVAMAELRLIRALEQVESLKDAGRWSFRQPKKQRGVGGLTKTHWDYVLDEMKWMRIDFREERKWKLALAYNLSTAVLEWHCFGSLAERVAKGICVGWRRPRAGDFVQEELMLDEDVLPLEQPVDVDMGEGDNSVEGADSTRPTSLLAVDYGSDDDDDDDDEQEKQSVMDALEPSSMLDDALDIAEKGPSTVTDSGFSDVQFQRGEDLEEPSSAHSEDPAKMDVDDVKDNSEADGLVKMEDIEDKTGEDQDKAPLGLKASSSDPILSQTDSNGEGTVPPTPGAKASSKATIYAPLRQYLAYSDSDKLFLDLRDLERVVMNASADELSADPAFPPADLSEIFPDIPPLGMLDVAVPPPAASIPEGRVKKSEKRADRDDPNKRVEETMYTKLFPIGKFMYTKPTLIGPLQPAKRWKGGRWLNADDCPATDTDTPPVRAEDSTSELFNSKPANSVAMMQMAQELKEKEMKEPPKRVTAHIWTMVDDNLLKSFVDRYPNNWMLISECYNSTRLTISTDKRSPRDCQERWKERWAPELRPKAPEMTPIDEPPATPQPLPPPTPSMTTRGIKRLASASVSGPLAAASGSDAKKRRRHQYVQETIRKATKKRAEQAQKLSAGQRKPAAVHETHAQYSRLPKLSPAELSRLKAEKDYKDQQDMIARRKHEELTRVAQQQRLPQGAPTQAQVQVQVQAAQQAQAAAQAAQAQQAQQAQQVPHSQQQQATVPAQQVPSQIQAPTPAQVLQQQQQLHQLQAQQRLRGGGAAAAGNQVNISQQQQQQQQRIASPMTGVAAGGPRVMTPQHQQHHLLAQQQRLQAAQQQLVHQAQLMQHQAQAGASGVNGIRAGTSSPRPPAVQGAGAAVPQQAMVPGNALPRTQQYMNMMTVQNLQAGLQQYTQEQLQQALAQAQIAQLHAHQQTQNPQGHQQGHQQ</sequence>
<feature type="compositionally biased region" description="Basic and acidic residues" evidence="9">
    <location>
        <begin position="828"/>
        <end position="865"/>
    </location>
</feature>
<feature type="region of interest" description="Disordered" evidence="9">
    <location>
        <begin position="817"/>
        <end position="901"/>
    </location>
</feature>
<keyword evidence="5" id="KW-0234">DNA repair</keyword>
<feature type="region of interest" description="Disordered" evidence="9">
    <location>
        <begin position="971"/>
        <end position="993"/>
    </location>
</feature>
<feature type="domain" description="Myb-like" evidence="10">
    <location>
        <begin position="1091"/>
        <end position="1142"/>
    </location>
</feature>
<evidence type="ECO:0000256" key="7">
    <source>
        <dbReference type="ARBA" id="ARBA00025178"/>
    </source>
</evidence>
<evidence type="ECO:0000313" key="12">
    <source>
        <dbReference type="EMBL" id="KAJ7090301.1"/>
    </source>
</evidence>
<comment type="subcellular location">
    <subcellularLocation>
        <location evidence="1">Nucleus</location>
    </subcellularLocation>
</comment>
<keyword evidence="4" id="KW-0156">Chromatin regulator</keyword>
<feature type="compositionally biased region" description="Basic and acidic residues" evidence="9">
    <location>
        <begin position="424"/>
        <end position="435"/>
    </location>
</feature>
<feature type="compositionally biased region" description="Pro residues" evidence="9">
    <location>
        <begin position="341"/>
        <end position="359"/>
    </location>
</feature>
<feature type="region of interest" description="Disordered" evidence="9">
    <location>
        <begin position="1128"/>
        <end position="1252"/>
    </location>
</feature>
<feature type="compositionally biased region" description="Low complexity" evidence="9">
    <location>
        <begin position="1326"/>
        <end position="1342"/>
    </location>
</feature>
<dbReference type="PROSITE" id="PS51204">
    <property type="entry name" value="HSA"/>
    <property type="match status" value="1"/>
</dbReference>
<comment type="similarity">
    <text evidence="2">Belongs to the EAF1 family.</text>
</comment>
<evidence type="ECO:0000256" key="3">
    <source>
        <dbReference type="ARBA" id="ARBA00022763"/>
    </source>
</evidence>
<feature type="region of interest" description="Disordered" evidence="9">
    <location>
        <begin position="737"/>
        <end position="781"/>
    </location>
</feature>
<reference evidence="12" key="1">
    <citation type="submission" date="2023-03" db="EMBL/GenBank/DDBJ databases">
        <title>Massive genome expansion in bonnet fungi (Mycena s.s.) driven by repeated elements and novel gene families across ecological guilds.</title>
        <authorList>
            <consortium name="Lawrence Berkeley National Laboratory"/>
            <person name="Harder C.B."/>
            <person name="Miyauchi S."/>
            <person name="Viragh M."/>
            <person name="Kuo A."/>
            <person name="Thoen E."/>
            <person name="Andreopoulos B."/>
            <person name="Lu D."/>
            <person name="Skrede I."/>
            <person name="Drula E."/>
            <person name="Henrissat B."/>
            <person name="Morin E."/>
            <person name="Kohler A."/>
            <person name="Barry K."/>
            <person name="LaButti K."/>
            <person name="Morin E."/>
            <person name="Salamov A."/>
            <person name="Lipzen A."/>
            <person name="Mereny Z."/>
            <person name="Hegedus B."/>
            <person name="Baldrian P."/>
            <person name="Stursova M."/>
            <person name="Weitz H."/>
            <person name="Taylor A."/>
            <person name="Grigoriev I.V."/>
            <person name="Nagy L.G."/>
            <person name="Martin F."/>
            <person name="Kauserud H."/>
        </authorList>
    </citation>
    <scope>NUCLEOTIDE SEQUENCE</scope>
    <source>
        <strain evidence="12">CBHHK173m</strain>
    </source>
</reference>
<feature type="compositionally biased region" description="Polar residues" evidence="9">
    <location>
        <begin position="172"/>
        <end position="182"/>
    </location>
</feature>
<evidence type="ECO:0000313" key="13">
    <source>
        <dbReference type="Proteomes" id="UP001222325"/>
    </source>
</evidence>
<protein>
    <recommendedName>
        <fullName evidence="8">Vacuolar import and degradation protein 21</fullName>
    </recommendedName>
</protein>
<dbReference type="Pfam" id="PF13921">
    <property type="entry name" value="Myb_DNA-bind_6"/>
    <property type="match status" value="1"/>
</dbReference>
<dbReference type="EMBL" id="JARJCN010000022">
    <property type="protein sequence ID" value="KAJ7090301.1"/>
    <property type="molecule type" value="Genomic_DNA"/>
</dbReference>
<evidence type="ECO:0000256" key="8">
    <source>
        <dbReference type="ARBA" id="ARBA00029670"/>
    </source>
</evidence>
<evidence type="ECO:0000256" key="1">
    <source>
        <dbReference type="ARBA" id="ARBA00004123"/>
    </source>
</evidence>
<dbReference type="Gene3D" id="1.10.10.60">
    <property type="entry name" value="Homeodomain-like"/>
    <property type="match status" value="1"/>
</dbReference>
<gene>
    <name evidence="12" type="ORF">B0H15DRAFT_884540</name>
</gene>
<dbReference type="InterPro" id="IPR014012">
    <property type="entry name" value="HSA_dom"/>
</dbReference>
<keyword evidence="13" id="KW-1185">Reference proteome</keyword>
<dbReference type="InterPro" id="IPR001005">
    <property type="entry name" value="SANT/Myb"/>
</dbReference>
<dbReference type="PANTHER" id="PTHR46459">
    <property type="entry name" value="E1A-BINDING PROTEIN P400-RELATED"/>
    <property type="match status" value="1"/>
</dbReference>
<feature type="compositionally biased region" description="Polar residues" evidence="9">
    <location>
        <begin position="872"/>
        <end position="887"/>
    </location>
</feature>
<feature type="compositionally biased region" description="Basic and acidic residues" evidence="9">
    <location>
        <begin position="1128"/>
        <end position="1150"/>
    </location>
</feature>
<dbReference type="SMART" id="SM00573">
    <property type="entry name" value="HSA"/>
    <property type="match status" value="1"/>
</dbReference>
<dbReference type="CDD" id="cd00167">
    <property type="entry name" value="SANT"/>
    <property type="match status" value="1"/>
</dbReference>
<keyword evidence="6" id="KW-0539">Nucleus</keyword>
<dbReference type="Proteomes" id="UP001222325">
    <property type="component" value="Unassembled WGS sequence"/>
</dbReference>
<dbReference type="GO" id="GO:0003682">
    <property type="term" value="F:chromatin binding"/>
    <property type="evidence" value="ECO:0007669"/>
    <property type="project" value="TreeGrafter"/>
</dbReference>
<feature type="compositionally biased region" description="Low complexity" evidence="9">
    <location>
        <begin position="91"/>
        <end position="100"/>
    </location>
</feature>
<feature type="region of interest" description="Disordered" evidence="9">
    <location>
        <begin position="79"/>
        <end position="457"/>
    </location>
</feature>
<feature type="compositionally biased region" description="Basic and acidic residues" evidence="9">
    <location>
        <begin position="977"/>
        <end position="993"/>
    </location>
</feature>
<evidence type="ECO:0000256" key="6">
    <source>
        <dbReference type="ARBA" id="ARBA00023242"/>
    </source>
</evidence>
<evidence type="ECO:0000256" key="9">
    <source>
        <dbReference type="SAM" id="MobiDB-lite"/>
    </source>
</evidence>
<dbReference type="SMART" id="SM00717">
    <property type="entry name" value="SANT"/>
    <property type="match status" value="1"/>
</dbReference>
<feature type="domain" description="HSA" evidence="11">
    <location>
        <begin position="645"/>
        <end position="735"/>
    </location>
</feature>